<dbReference type="InterPro" id="IPR029356">
    <property type="entry name" value="FAM53"/>
</dbReference>
<dbReference type="VEuPathDB" id="HostDB:ENSMUSG00000037339"/>
<dbReference type="GeneTree" id="ENSGT00530000063371"/>
<reference evidence="2" key="3">
    <citation type="submission" date="2025-05" db="UniProtKB">
        <authorList>
            <consortium name="Ensembl"/>
        </authorList>
    </citation>
    <scope>IDENTIFICATION</scope>
    <source>
        <strain evidence="2">C57BL/6J</strain>
    </source>
</reference>
<reference evidence="2 4" key="1">
    <citation type="journal article" date="2009" name="PLoS Biol.">
        <title>Lineage-specific biology revealed by a finished genome assembly of the mouse.</title>
        <authorList>
            <consortium name="Mouse Genome Sequencing Consortium"/>
            <person name="Church D.M."/>
            <person name="Goodstadt L."/>
            <person name="Hillier L.W."/>
            <person name="Zody M.C."/>
            <person name="Goldstein S."/>
            <person name="She X."/>
            <person name="Bult C.J."/>
            <person name="Agarwala R."/>
            <person name="Cherry J.L."/>
            <person name="DiCuccio M."/>
            <person name="Hlavina W."/>
            <person name="Kapustin Y."/>
            <person name="Meric P."/>
            <person name="Maglott D."/>
            <person name="Birtle Z."/>
            <person name="Marques A.C."/>
            <person name="Graves T."/>
            <person name="Zhou S."/>
            <person name="Teague B."/>
            <person name="Potamousis K."/>
            <person name="Churas C."/>
            <person name="Place M."/>
            <person name="Herschleb J."/>
            <person name="Runnheim R."/>
            <person name="Forrest D."/>
            <person name="Amos-Landgraf J."/>
            <person name="Schwartz D.C."/>
            <person name="Cheng Z."/>
            <person name="Lindblad-Toh K."/>
            <person name="Eichler E.E."/>
            <person name="Ponting C.P."/>
        </authorList>
    </citation>
    <scope>NUCLEOTIDE SEQUENCE [LARGE SCALE GENOMIC DNA]</scope>
    <source>
        <strain evidence="2 4">C57BL/6J</strain>
    </source>
</reference>
<evidence type="ECO:0000313" key="4">
    <source>
        <dbReference type="Proteomes" id="UP000000589"/>
    </source>
</evidence>
<dbReference type="Ensembl" id="ENSMUST00000137705.8">
    <property type="protein sequence ID" value="ENSMUSP00000121667.2"/>
    <property type="gene ID" value="ENSMUSG00000037339.18"/>
</dbReference>
<dbReference type="Bgee" id="ENSMUSG00000037339">
    <property type="expression patterns" value="Expressed in hindlimb stylopod muscle and 261 other cell types or tissues"/>
</dbReference>
<evidence type="ECO:0007829" key="5">
    <source>
        <dbReference type="ProteomicsDB" id="D6REV4"/>
    </source>
</evidence>
<evidence type="ECO:0000313" key="2">
    <source>
        <dbReference type="Ensembl" id="ENSMUSP00000117350.2"/>
    </source>
</evidence>
<organism evidence="2 4">
    <name type="scientific">Mus musculus</name>
    <name type="common">Mouse</name>
    <dbReference type="NCBI Taxonomy" id="10090"/>
    <lineage>
        <taxon>Eukaryota</taxon>
        <taxon>Metazoa</taxon>
        <taxon>Chordata</taxon>
        <taxon>Craniata</taxon>
        <taxon>Vertebrata</taxon>
        <taxon>Euteleostomi</taxon>
        <taxon>Mammalia</taxon>
        <taxon>Eutheria</taxon>
        <taxon>Euarchontoglires</taxon>
        <taxon>Glires</taxon>
        <taxon>Rodentia</taxon>
        <taxon>Myomorpha</taxon>
        <taxon>Muroidea</taxon>
        <taxon>Muridae</taxon>
        <taxon>Murinae</taxon>
        <taxon>Mus</taxon>
        <taxon>Mus</taxon>
    </lineage>
</organism>
<keyword evidence="5" id="KW-1267">Proteomics identification</keyword>
<sequence length="54" mass="6213">MVTLITEKLQNQSLDDLTRRACEAGPYSAEKLNKSGHLFPLEISELRRQRQVDL</sequence>
<reference evidence="2" key="2">
    <citation type="journal article" date="2011" name="PLoS Biol.">
        <title>Modernizing reference genome assemblies.</title>
        <authorList>
            <person name="Church D.M."/>
            <person name="Schneider V.A."/>
            <person name="Graves T."/>
            <person name="Auger K."/>
            <person name="Cunningham F."/>
            <person name="Bouk N."/>
            <person name="Chen H.C."/>
            <person name="Agarwala R."/>
            <person name="McLaren W.M."/>
            <person name="Ritchie G.R."/>
            <person name="Albracht D."/>
            <person name="Kremitzki M."/>
            <person name="Rock S."/>
            <person name="Kotkiewicz H."/>
            <person name="Kremitzki C."/>
            <person name="Wollam A."/>
            <person name="Trani L."/>
            <person name="Fulton L."/>
            <person name="Fulton R."/>
            <person name="Matthews L."/>
            <person name="Whitehead S."/>
            <person name="Chow W."/>
            <person name="Torrance J."/>
            <person name="Dunn M."/>
            <person name="Harden G."/>
            <person name="Threadgold G."/>
            <person name="Wood J."/>
            <person name="Collins J."/>
            <person name="Heath P."/>
            <person name="Griffiths G."/>
            <person name="Pelan S."/>
            <person name="Grafham D."/>
            <person name="Eichler E.E."/>
            <person name="Weinstock G."/>
            <person name="Mardis E.R."/>
            <person name="Wilson R.K."/>
            <person name="Howe K."/>
            <person name="Flicek P."/>
            <person name="Hubbard T."/>
        </authorList>
    </citation>
    <scope>NUCLEOTIDE SEQUENCE [LARGE SCALE GENOMIC DNA]</scope>
    <source>
        <strain evidence="2">C57BL/6J</strain>
    </source>
</reference>
<name>D6REV4_MOUSE</name>
<comment type="similarity">
    <text evidence="1">Belongs to the FAM53 family.</text>
</comment>
<keyword evidence="4" id="KW-1185">Reference proteome</keyword>
<proteinExistence type="evidence at protein level"/>
<dbReference type="ProteomicsDB" id="332600"/>
<gene>
    <name evidence="2 3" type="primary">Fam53a</name>
</gene>
<protein>
    <submittedName>
        <fullName evidence="2">Family with sequence similarity 53, member A</fullName>
    </submittedName>
</protein>
<dbReference type="MGI" id="MGI:1919225">
    <property type="gene designation" value="Fam53a"/>
</dbReference>
<dbReference type="Antibodypedia" id="50275">
    <property type="antibodies" value="46 antibodies from 10 providers"/>
</dbReference>
<dbReference type="AGR" id="MGI:1919225"/>
<dbReference type="Ensembl" id="ENSMUST00000150033.8">
    <property type="protein sequence ID" value="ENSMUSP00000117350.2"/>
    <property type="gene ID" value="ENSMUSG00000037339.18"/>
</dbReference>
<dbReference type="ExpressionAtlas" id="D6REV4">
    <property type="expression patterns" value="baseline and differential"/>
</dbReference>
<accession>D6REV4</accession>
<dbReference type="AlphaFoldDB" id="D6REV4"/>
<evidence type="ECO:0000256" key="1">
    <source>
        <dbReference type="ARBA" id="ARBA00010984"/>
    </source>
</evidence>
<evidence type="ECO:0000313" key="3">
    <source>
        <dbReference type="MGI" id="MGI:1919225"/>
    </source>
</evidence>
<dbReference type="Pfam" id="PF15242">
    <property type="entry name" value="FAM53"/>
    <property type="match status" value="1"/>
</dbReference>
<dbReference type="Proteomes" id="UP000000589">
    <property type="component" value="Chromosome 5"/>
</dbReference>